<evidence type="ECO:0000313" key="4">
    <source>
        <dbReference type="Proteomes" id="UP000235616"/>
    </source>
</evidence>
<dbReference type="Pfam" id="PF23127">
    <property type="entry name" value="DotM_C"/>
    <property type="match status" value="1"/>
</dbReference>
<dbReference type="EMBL" id="PNYA01000042">
    <property type="protein sequence ID" value="PMS14630.1"/>
    <property type="molecule type" value="Genomic_DNA"/>
</dbReference>
<proteinExistence type="predicted"/>
<feature type="transmembrane region" description="Helical" evidence="1">
    <location>
        <begin position="83"/>
        <end position="104"/>
    </location>
</feature>
<protein>
    <submittedName>
        <fullName evidence="3">Conjugal transfer protein TrbA</fullName>
    </submittedName>
</protein>
<sequence length="361" mass="40563">MPDQVSQRSSAPVVLIAAAGFGCVLFAFWYLKHAAIVRALMIFCDYEARPFAGWLPVASTLRERVAVYFRYANVVSFREAFALGWQLGALYLVLPIAFAGWTAWRAMRHPIVRARRVHSVQTLLEAQSKSFSAVAPVLRRDLSNDRSSEWASSVHPEEWVARHGLLVDGRLDTERARVLLVAQLGTPIASFDALSSAERALFAVFGLRVFFKDVEASKSLVDALNYSADNPQSKPNLALADEAFQRCARADQAKRWLDKHRYPRTLLMALLMEARQLGVLPSSMFIWLKPLDRALWYPLNTAGRKVPFMESAGVFNQWQAEQVAWENGCVLSGPHVEEALIGLRRYLEDTGLLATPESERQ</sequence>
<feature type="domain" description="DotM C-terminal cytoplasmic" evidence="2">
    <location>
        <begin position="174"/>
        <end position="344"/>
    </location>
</feature>
<keyword evidence="1" id="KW-0472">Membrane</keyword>
<keyword evidence="1" id="KW-0812">Transmembrane</keyword>
<evidence type="ECO:0000256" key="1">
    <source>
        <dbReference type="SAM" id="Phobius"/>
    </source>
</evidence>
<reference evidence="3 4" key="1">
    <citation type="submission" date="2018-01" db="EMBL/GenBank/DDBJ databases">
        <title>Whole genome analyses suggest that Burkholderia sensu lato contains two further novel genera in the rhizoxinica-symbiotica group Mycetohabitans gen. nov., and Trinickia gen. nov.: implications for the evolution of diazotrophy and nodulation in the Burkholderiaceae.</title>
        <authorList>
            <person name="Estrada-de los Santos P."/>
            <person name="Palmer M."/>
            <person name="Chavez-Ramirez B."/>
            <person name="Beukes C."/>
            <person name="Steenkamp E.T."/>
            <person name="Hirsch A.M."/>
            <person name="Manyaka P."/>
            <person name="Maluk M."/>
            <person name="Lafos M."/>
            <person name="Crook M."/>
            <person name="Gross E."/>
            <person name="Simon M.F."/>
            <person name="Bueno dos Reis Junior F."/>
            <person name="Poole P.S."/>
            <person name="Venter S.N."/>
            <person name="James E.K."/>
        </authorList>
    </citation>
    <scope>NUCLEOTIDE SEQUENCE [LARGE SCALE GENOMIC DNA]</scope>
    <source>
        <strain evidence="3 4">GIMN1.004</strain>
    </source>
</reference>
<evidence type="ECO:0000259" key="2">
    <source>
        <dbReference type="Pfam" id="PF23127"/>
    </source>
</evidence>
<accession>A0A2N7VBT6</accession>
<keyword evidence="1" id="KW-1133">Transmembrane helix</keyword>
<dbReference type="Proteomes" id="UP000235616">
    <property type="component" value="Unassembled WGS sequence"/>
</dbReference>
<comment type="caution">
    <text evidence="3">The sequence shown here is derived from an EMBL/GenBank/DDBJ whole genome shotgun (WGS) entry which is preliminary data.</text>
</comment>
<gene>
    <name evidence="3" type="ORF">C0Z18_30760</name>
</gene>
<name>A0A2N7VBT6_9BURK</name>
<feature type="transmembrane region" description="Helical" evidence="1">
    <location>
        <begin position="12"/>
        <end position="31"/>
    </location>
</feature>
<dbReference type="RefSeq" id="WP_102649231.1">
    <property type="nucleotide sequence ID" value="NZ_PNYA01000042.1"/>
</dbReference>
<evidence type="ECO:0000313" key="3">
    <source>
        <dbReference type="EMBL" id="PMS14630.1"/>
    </source>
</evidence>
<dbReference type="OrthoDB" id="5616932at2"/>
<organism evidence="3 4">
    <name type="scientific">Trinickia dabaoshanensis</name>
    <dbReference type="NCBI Taxonomy" id="564714"/>
    <lineage>
        <taxon>Bacteria</taxon>
        <taxon>Pseudomonadati</taxon>
        <taxon>Pseudomonadota</taxon>
        <taxon>Betaproteobacteria</taxon>
        <taxon>Burkholderiales</taxon>
        <taxon>Burkholderiaceae</taxon>
        <taxon>Trinickia</taxon>
    </lineage>
</organism>
<keyword evidence="4" id="KW-1185">Reference proteome</keyword>
<dbReference type="InterPro" id="IPR056464">
    <property type="entry name" value="DotM_C"/>
</dbReference>
<dbReference type="AlphaFoldDB" id="A0A2N7VBT6"/>